<protein>
    <submittedName>
        <fullName evidence="2">Uncharacterized protein</fullName>
    </submittedName>
</protein>
<keyword evidence="1" id="KW-1133">Transmembrane helix</keyword>
<proteinExistence type="predicted"/>
<keyword evidence="1" id="KW-0472">Membrane</keyword>
<keyword evidence="3" id="KW-1185">Reference proteome</keyword>
<evidence type="ECO:0000313" key="3">
    <source>
        <dbReference type="Proteomes" id="UP000002634"/>
    </source>
</evidence>
<keyword evidence="1" id="KW-0812">Transmembrane</keyword>
<accession>A0AAU8P6L3</accession>
<sequence length="51" mass="6076">MYFLFCEFDHLSTLIITYMIAIILMTIKSCAINFIFFKLRPSVFPKVLLHM</sequence>
<dbReference type="Proteomes" id="UP000002634">
    <property type="component" value="Chromosome"/>
</dbReference>
<dbReference type="KEGG" id="etr:ETAE_1392"/>
<reference evidence="2 3" key="1">
    <citation type="journal article" date="2009" name="PLoS ONE">
        <title>Genome sequence of the versatile fish pathogen Edwardsiella tarda provides insights into its adaptation to broad host ranges and intracellular niches.</title>
        <authorList>
            <person name="Wang Q."/>
            <person name="Yang M."/>
            <person name="Xiao J."/>
            <person name="Wu H."/>
            <person name="Wang X."/>
            <person name="Lv Y."/>
            <person name="Xu L."/>
            <person name="Zheng H."/>
            <person name="Wang S."/>
            <person name="Zhao G."/>
            <person name="Liu Q."/>
            <person name="Zhang Y."/>
        </authorList>
    </citation>
    <scope>NUCLEOTIDE SEQUENCE [LARGE SCALE GENOMIC DNA]</scope>
    <source>
        <strain evidence="3">EIB202 / CCTCC M208068</strain>
    </source>
</reference>
<dbReference type="AlphaFoldDB" id="A0AAU8P6L3"/>
<evidence type="ECO:0000313" key="2">
    <source>
        <dbReference type="EMBL" id="ACY84233.1"/>
    </source>
</evidence>
<organism evidence="2 3">
    <name type="scientific">Edwardsiella piscicida</name>
    <dbReference type="NCBI Taxonomy" id="1263550"/>
    <lineage>
        <taxon>Bacteria</taxon>
        <taxon>Pseudomonadati</taxon>
        <taxon>Pseudomonadota</taxon>
        <taxon>Gammaproteobacteria</taxon>
        <taxon>Enterobacterales</taxon>
        <taxon>Hafniaceae</taxon>
        <taxon>Edwardsiella</taxon>
    </lineage>
</organism>
<dbReference type="EMBL" id="CP001135">
    <property type="protein sequence ID" value="ACY84233.1"/>
    <property type="molecule type" value="Genomic_DNA"/>
</dbReference>
<evidence type="ECO:0000256" key="1">
    <source>
        <dbReference type="SAM" id="Phobius"/>
    </source>
</evidence>
<gene>
    <name evidence="2" type="ordered locus">ETAE_1392</name>
</gene>
<name>A0AAU8P6L3_EDWPI</name>
<feature type="transmembrane region" description="Helical" evidence="1">
    <location>
        <begin position="15"/>
        <end position="36"/>
    </location>
</feature>